<feature type="domain" description="Nbr1 FW" evidence="2">
    <location>
        <begin position="267"/>
        <end position="356"/>
    </location>
</feature>
<evidence type="ECO:0000313" key="3">
    <source>
        <dbReference type="EMBL" id="TQJ15872.1"/>
    </source>
</evidence>
<evidence type="ECO:0000313" key="4">
    <source>
        <dbReference type="Proteomes" id="UP000320806"/>
    </source>
</evidence>
<dbReference type="EMBL" id="VFMO01000001">
    <property type="protein sequence ID" value="TQJ15872.1"/>
    <property type="molecule type" value="Genomic_DNA"/>
</dbReference>
<dbReference type="Pfam" id="PF16158">
    <property type="entry name" value="N_BRCA1_IG"/>
    <property type="match status" value="1"/>
</dbReference>
<reference evidence="3 4" key="1">
    <citation type="submission" date="2019-06" db="EMBL/GenBank/DDBJ databases">
        <title>Sequencing the genomes of 1000 actinobacteria strains.</title>
        <authorList>
            <person name="Klenk H.-P."/>
        </authorList>
    </citation>
    <scope>NUCLEOTIDE SEQUENCE [LARGE SCALE GENOMIC DNA]</scope>
    <source>
        <strain evidence="3 4">DSM 19828</strain>
    </source>
</reference>
<feature type="compositionally biased region" description="Polar residues" evidence="1">
    <location>
        <begin position="238"/>
        <end position="247"/>
    </location>
</feature>
<dbReference type="GO" id="GO:0005975">
    <property type="term" value="P:carbohydrate metabolic process"/>
    <property type="evidence" value="ECO:0007669"/>
    <property type="project" value="UniProtKB-ARBA"/>
</dbReference>
<feature type="region of interest" description="Disordered" evidence="1">
    <location>
        <begin position="202"/>
        <end position="247"/>
    </location>
</feature>
<proteinExistence type="predicted"/>
<dbReference type="Proteomes" id="UP000320806">
    <property type="component" value="Unassembled WGS sequence"/>
</dbReference>
<gene>
    <name evidence="3" type="ORF">FB459_3449</name>
</gene>
<comment type="caution">
    <text evidence="3">The sequence shown here is derived from an EMBL/GenBank/DDBJ whole genome shotgun (WGS) entry which is preliminary data.</text>
</comment>
<feature type="compositionally biased region" description="Low complexity" evidence="1">
    <location>
        <begin position="202"/>
        <end position="233"/>
    </location>
</feature>
<dbReference type="OrthoDB" id="4988873at2"/>
<dbReference type="AlphaFoldDB" id="A0A542EKJ3"/>
<name>A0A542EKJ3_9MICO</name>
<evidence type="ECO:0000256" key="1">
    <source>
        <dbReference type="SAM" id="MobiDB-lite"/>
    </source>
</evidence>
<feature type="compositionally biased region" description="Polar residues" evidence="1">
    <location>
        <begin position="100"/>
        <end position="125"/>
    </location>
</feature>
<keyword evidence="4" id="KW-1185">Reference proteome</keyword>
<feature type="region of interest" description="Disordered" evidence="1">
    <location>
        <begin position="98"/>
        <end position="149"/>
    </location>
</feature>
<sequence>MTNASPQPGTNGAGNNGTDRRQVILGFAQALSDVRQAAGQPSFRQMAQTSGCISHATLHEATRGKRLPTWEATEQFLIACGVDPHPWREQWRRANRLVSRPSTGQPAQPTSRPAVTGTATGTASPTREPDRSQLAGPSWSPPGEEGDERVKQLRTEVPNTGPTRTMPVSVRTRHVARRWEKLGTLLAAIVLIVGGYAAASWTQQSSSNTANATSPTVSRPSSTSSPSSVGSVPCPRPNESSVRSWKSSRIDGAAMEYRSGRLSLCGKVAAGETTKQGFTLKNTGTTKISGWTVHMVKSTGTCLTDADRTGRIADLDPGETFSASIAFQAPDRAGGCSAEFEIRDASGKPVFDEGFTVPFAVVVA</sequence>
<dbReference type="RefSeq" id="WP_141929305.1">
    <property type="nucleotide sequence ID" value="NZ_BAABCI010000023.1"/>
</dbReference>
<evidence type="ECO:0000259" key="2">
    <source>
        <dbReference type="Pfam" id="PF16158"/>
    </source>
</evidence>
<dbReference type="InterPro" id="IPR032350">
    <property type="entry name" value="Nbr1_FW"/>
</dbReference>
<dbReference type="Gene3D" id="2.60.40.10">
    <property type="entry name" value="Immunoglobulins"/>
    <property type="match status" value="1"/>
</dbReference>
<dbReference type="InterPro" id="IPR013783">
    <property type="entry name" value="Ig-like_fold"/>
</dbReference>
<accession>A0A542EKJ3</accession>
<protein>
    <submittedName>
        <fullName evidence="3">Ig-like domain-containing protein</fullName>
    </submittedName>
</protein>
<organism evidence="3 4">
    <name type="scientific">Yimella lutea</name>
    <dbReference type="NCBI Taxonomy" id="587872"/>
    <lineage>
        <taxon>Bacteria</taxon>
        <taxon>Bacillati</taxon>
        <taxon>Actinomycetota</taxon>
        <taxon>Actinomycetes</taxon>
        <taxon>Micrococcales</taxon>
        <taxon>Dermacoccaceae</taxon>
        <taxon>Yimella</taxon>
    </lineage>
</organism>